<organism evidence="1 2">
    <name type="scientific">Mycteria americana</name>
    <name type="common">Wood stork</name>
    <dbReference type="NCBI Taxonomy" id="33587"/>
    <lineage>
        <taxon>Eukaryota</taxon>
        <taxon>Metazoa</taxon>
        <taxon>Chordata</taxon>
        <taxon>Craniata</taxon>
        <taxon>Vertebrata</taxon>
        <taxon>Euteleostomi</taxon>
        <taxon>Archelosauria</taxon>
        <taxon>Archosauria</taxon>
        <taxon>Dinosauria</taxon>
        <taxon>Saurischia</taxon>
        <taxon>Theropoda</taxon>
        <taxon>Coelurosauria</taxon>
        <taxon>Aves</taxon>
        <taxon>Neognathae</taxon>
        <taxon>Neoaves</taxon>
        <taxon>Aequornithes</taxon>
        <taxon>Ciconiiformes</taxon>
        <taxon>Ciconiidae</taxon>
        <taxon>Mycteria</taxon>
    </lineage>
</organism>
<sequence>MGLNRKPQSPRNLGSDHGLARRQSFWNITRGGVVLWESIGGGRLLYGVLYNKSQETAEGEGESCQFAEVKAIQLALDLAEREKWPVLYLYTDSWRVVVNSSMSRWRSVTSSVPQGSVLGPVLFNIFINDIDSEIKCTLSKFAHDTKLSGAVTHQKDGMSSRGTWTSWRSGPV</sequence>
<comment type="caution">
    <text evidence="1">The sequence shown here is derived from an EMBL/GenBank/DDBJ whole genome shotgun (WGS) entry which is preliminary data.</text>
</comment>
<evidence type="ECO:0000313" key="2">
    <source>
        <dbReference type="Proteomes" id="UP001333110"/>
    </source>
</evidence>
<dbReference type="PANTHER" id="PTHR33332">
    <property type="entry name" value="REVERSE TRANSCRIPTASE DOMAIN-CONTAINING PROTEIN"/>
    <property type="match status" value="1"/>
</dbReference>
<keyword evidence="2" id="KW-1185">Reference proteome</keyword>
<gene>
    <name evidence="1" type="ORF">QYF61_005331</name>
</gene>
<name>A0AAN7NJ18_MYCAM</name>
<protein>
    <recommendedName>
        <fullName evidence="3">Reverse transcriptase domain-containing protein</fullName>
    </recommendedName>
</protein>
<dbReference type="AlphaFoldDB" id="A0AAN7NJ18"/>
<reference evidence="1 2" key="1">
    <citation type="journal article" date="2023" name="J. Hered.">
        <title>Chromosome-level genome of the wood stork (Mycteria americana) provides insight into avian chromosome evolution.</title>
        <authorList>
            <person name="Flamio R. Jr."/>
            <person name="Ramstad K.M."/>
        </authorList>
    </citation>
    <scope>NUCLEOTIDE SEQUENCE [LARGE SCALE GENOMIC DNA]</scope>
    <source>
        <strain evidence="1">JAX WOST 10</strain>
    </source>
</reference>
<evidence type="ECO:0008006" key="3">
    <source>
        <dbReference type="Google" id="ProtNLM"/>
    </source>
</evidence>
<dbReference type="Proteomes" id="UP001333110">
    <property type="component" value="Unassembled WGS sequence"/>
</dbReference>
<proteinExistence type="predicted"/>
<accession>A0AAN7NJ18</accession>
<dbReference type="EMBL" id="JAUNZN010000016">
    <property type="protein sequence ID" value="KAK4811763.1"/>
    <property type="molecule type" value="Genomic_DNA"/>
</dbReference>
<evidence type="ECO:0000313" key="1">
    <source>
        <dbReference type="EMBL" id="KAK4811763.1"/>
    </source>
</evidence>